<evidence type="ECO:0000256" key="1">
    <source>
        <dbReference type="ARBA" id="ARBA00004752"/>
    </source>
</evidence>
<dbReference type="Pfam" id="PF03734">
    <property type="entry name" value="YkuD"/>
    <property type="match status" value="1"/>
</dbReference>
<accession>A0ABY6Z263</accession>
<dbReference type="SUPFAM" id="SSF141523">
    <property type="entry name" value="L,D-transpeptidase catalytic domain-like"/>
    <property type="match status" value="1"/>
</dbReference>
<dbReference type="Proteomes" id="UP001164803">
    <property type="component" value="Chromosome"/>
</dbReference>
<proteinExistence type="predicted"/>
<evidence type="ECO:0000313" key="9">
    <source>
        <dbReference type="EMBL" id="WAH36932.1"/>
    </source>
</evidence>
<dbReference type="InterPro" id="IPR050979">
    <property type="entry name" value="LD-transpeptidase"/>
</dbReference>
<reference evidence="9" key="1">
    <citation type="submission" date="2022-08" db="EMBL/GenBank/DDBJ databases">
        <title>Alicyclobacillus dauci DSM2870, complete genome.</title>
        <authorList>
            <person name="Wang Q."/>
            <person name="Cai R."/>
            <person name="Wang Z."/>
        </authorList>
    </citation>
    <scope>NUCLEOTIDE SEQUENCE</scope>
    <source>
        <strain evidence="9">DSM 28700</strain>
    </source>
</reference>
<dbReference type="SUPFAM" id="SSF47090">
    <property type="entry name" value="PGBD-like"/>
    <property type="match status" value="1"/>
</dbReference>
<feature type="compositionally biased region" description="Low complexity" evidence="7">
    <location>
        <begin position="52"/>
        <end position="74"/>
    </location>
</feature>
<keyword evidence="3 6" id="KW-0133">Cell shape</keyword>
<dbReference type="InterPro" id="IPR005490">
    <property type="entry name" value="LD_TPept_cat_dom"/>
</dbReference>
<evidence type="ECO:0000256" key="4">
    <source>
        <dbReference type="ARBA" id="ARBA00022984"/>
    </source>
</evidence>
<gene>
    <name evidence="9" type="ORF">NZD86_22690</name>
</gene>
<dbReference type="PANTHER" id="PTHR30582:SF2">
    <property type="entry name" value="L,D-TRANSPEPTIDASE YCIB-RELATED"/>
    <property type="match status" value="1"/>
</dbReference>
<evidence type="ECO:0000313" key="10">
    <source>
        <dbReference type="Proteomes" id="UP001164803"/>
    </source>
</evidence>
<organism evidence="9 10">
    <name type="scientific">Alicyclobacillus dauci</name>
    <dbReference type="NCBI Taxonomy" id="1475485"/>
    <lineage>
        <taxon>Bacteria</taxon>
        <taxon>Bacillati</taxon>
        <taxon>Bacillota</taxon>
        <taxon>Bacilli</taxon>
        <taxon>Bacillales</taxon>
        <taxon>Alicyclobacillaceae</taxon>
        <taxon>Alicyclobacillus</taxon>
    </lineage>
</organism>
<feature type="region of interest" description="Disordered" evidence="7">
    <location>
        <begin position="39"/>
        <end position="89"/>
    </location>
</feature>
<evidence type="ECO:0000256" key="3">
    <source>
        <dbReference type="ARBA" id="ARBA00022960"/>
    </source>
</evidence>
<dbReference type="Gene3D" id="2.40.440.10">
    <property type="entry name" value="L,D-transpeptidase catalytic domain-like"/>
    <property type="match status" value="1"/>
</dbReference>
<feature type="active site" description="Nucleophile" evidence="6">
    <location>
        <position position="324"/>
    </location>
</feature>
<evidence type="ECO:0000256" key="6">
    <source>
        <dbReference type="PROSITE-ProRule" id="PRU01373"/>
    </source>
</evidence>
<dbReference type="PANTHER" id="PTHR30582">
    <property type="entry name" value="L,D-TRANSPEPTIDASE"/>
    <property type="match status" value="1"/>
</dbReference>
<feature type="compositionally biased region" description="Polar residues" evidence="7">
    <location>
        <begin position="78"/>
        <end position="89"/>
    </location>
</feature>
<evidence type="ECO:0000256" key="5">
    <source>
        <dbReference type="ARBA" id="ARBA00023316"/>
    </source>
</evidence>
<dbReference type="EMBL" id="CP104064">
    <property type="protein sequence ID" value="WAH36932.1"/>
    <property type="molecule type" value="Genomic_DNA"/>
</dbReference>
<keyword evidence="4 6" id="KW-0573">Peptidoglycan synthesis</keyword>
<feature type="active site" description="Proton donor/acceptor" evidence="6">
    <location>
        <position position="309"/>
    </location>
</feature>
<keyword evidence="5 6" id="KW-0961">Cell wall biogenesis/degradation</keyword>
<dbReference type="CDD" id="cd16913">
    <property type="entry name" value="YkuD_like"/>
    <property type="match status" value="1"/>
</dbReference>
<dbReference type="InterPro" id="IPR038063">
    <property type="entry name" value="Transpep_catalytic_dom"/>
</dbReference>
<name>A0ABY6Z263_9BACL</name>
<keyword evidence="2" id="KW-0808">Transferase</keyword>
<feature type="domain" description="L,D-TPase catalytic" evidence="8">
    <location>
        <begin position="231"/>
        <end position="348"/>
    </location>
</feature>
<evidence type="ECO:0000259" key="8">
    <source>
        <dbReference type="PROSITE" id="PS52029"/>
    </source>
</evidence>
<evidence type="ECO:0000256" key="7">
    <source>
        <dbReference type="SAM" id="MobiDB-lite"/>
    </source>
</evidence>
<keyword evidence="10" id="KW-1185">Reference proteome</keyword>
<evidence type="ECO:0000256" key="2">
    <source>
        <dbReference type="ARBA" id="ARBA00022679"/>
    </source>
</evidence>
<comment type="pathway">
    <text evidence="1 6">Cell wall biogenesis; peptidoglycan biosynthesis.</text>
</comment>
<sequence>MKLSSIGKWLLTILSVMIILVPGRGANDKLAPDPVVSAATTSSTKAPPLTPAANSGKSKSTGASSSGSNASTGGDIKNTGNTATQSENNRPSIPVLALGAKGQAALWLNETLAALQYLPLGFTPSAEVSEDASSESTSSGPSPAIANTLAATLQDATLKPIPGTWSWKAKYPTSLTNLWNANAVSVITEGAIIRFEHDHGLDIDGIAGPQVDNALLIALTKGQIENKPYTYVTVSKTDQEHLDIWQNGSHIYNTLVNTGISACPTPNGTWPVFLRLTSQTMRGKSPSGEPYNDPGVPWINYFYKGCAIHGYVRPTYGSPQSLGCVELPVSNAQKVYSLLDYGTLVTVGS</sequence>
<dbReference type="PROSITE" id="PS52029">
    <property type="entry name" value="LD_TPASE"/>
    <property type="match status" value="1"/>
</dbReference>
<dbReference type="RefSeq" id="WP_268044334.1">
    <property type="nucleotide sequence ID" value="NZ_CP104064.1"/>
</dbReference>
<protein>
    <submittedName>
        <fullName evidence="9">L,D-transpeptidase family protein</fullName>
    </submittedName>
</protein>
<dbReference type="InterPro" id="IPR036365">
    <property type="entry name" value="PGBD-like_sf"/>
</dbReference>